<sequence>MAVEKDITRLLQAEEVEEAEAERSGSKKSKSSEGSHKPPRKHRIPTATTGEDPTHHHPTAHQATHNLGRSERERREWLHLEDEATNGGTNPPSRSGRGSQVADSSSYDEQAQEHRTKI</sequence>
<accession>A0AAV2E8X2</accession>
<proteinExistence type="predicted"/>
<feature type="compositionally biased region" description="Basic and acidic residues" evidence="1">
    <location>
        <begin position="21"/>
        <end position="36"/>
    </location>
</feature>
<feature type="compositionally biased region" description="Basic and acidic residues" evidence="1">
    <location>
        <begin position="68"/>
        <end position="82"/>
    </location>
</feature>
<feature type="region of interest" description="Disordered" evidence="1">
    <location>
        <begin position="1"/>
        <end position="118"/>
    </location>
</feature>
<organism evidence="2 3">
    <name type="scientific">Linum trigynum</name>
    <dbReference type="NCBI Taxonomy" id="586398"/>
    <lineage>
        <taxon>Eukaryota</taxon>
        <taxon>Viridiplantae</taxon>
        <taxon>Streptophyta</taxon>
        <taxon>Embryophyta</taxon>
        <taxon>Tracheophyta</taxon>
        <taxon>Spermatophyta</taxon>
        <taxon>Magnoliopsida</taxon>
        <taxon>eudicotyledons</taxon>
        <taxon>Gunneridae</taxon>
        <taxon>Pentapetalae</taxon>
        <taxon>rosids</taxon>
        <taxon>fabids</taxon>
        <taxon>Malpighiales</taxon>
        <taxon>Linaceae</taxon>
        <taxon>Linum</taxon>
    </lineage>
</organism>
<protein>
    <submittedName>
        <fullName evidence="2">Uncharacterized protein</fullName>
    </submittedName>
</protein>
<evidence type="ECO:0000256" key="1">
    <source>
        <dbReference type="SAM" id="MobiDB-lite"/>
    </source>
</evidence>
<dbReference type="Proteomes" id="UP001497516">
    <property type="component" value="Chromosome 4"/>
</dbReference>
<keyword evidence="3" id="KW-1185">Reference proteome</keyword>
<reference evidence="2 3" key="1">
    <citation type="submission" date="2024-04" db="EMBL/GenBank/DDBJ databases">
        <authorList>
            <person name="Fracassetti M."/>
        </authorList>
    </citation>
    <scope>NUCLEOTIDE SEQUENCE [LARGE SCALE GENOMIC DNA]</scope>
</reference>
<feature type="compositionally biased region" description="Polar residues" evidence="1">
    <location>
        <begin position="86"/>
        <end position="109"/>
    </location>
</feature>
<dbReference type="AlphaFoldDB" id="A0AAV2E8X2"/>
<name>A0AAV2E8X2_9ROSI</name>
<gene>
    <name evidence="2" type="ORF">LTRI10_LOCUS23740</name>
</gene>
<evidence type="ECO:0000313" key="2">
    <source>
        <dbReference type="EMBL" id="CAL1382413.1"/>
    </source>
</evidence>
<evidence type="ECO:0000313" key="3">
    <source>
        <dbReference type="Proteomes" id="UP001497516"/>
    </source>
</evidence>
<dbReference type="EMBL" id="OZ034817">
    <property type="protein sequence ID" value="CAL1382413.1"/>
    <property type="molecule type" value="Genomic_DNA"/>
</dbReference>